<dbReference type="Proteomes" id="UP000182719">
    <property type="component" value="Unassembled WGS sequence"/>
</dbReference>
<dbReference type="OrthoDB" id="5504890at2"/>
<evidence type="ECO:0000313" key="1">
    <source>
        <dbReference type="EMBL" id="SEM00978.1"/>
    </source>
</evidence>
<gene>
    <name evidence="1" type="ORF">SAMN05444354_110217</name>
</gene>
<protein>
    <recommendedName>
        <fullName evidence="3">DUF2383 domain-containing protein</fullName>
    </recommendedName>
</protein>
<sequence>MNVKLLGIYLNDHLAGSRFGLDLAQRAARRNAGNPVGDYLSTLRVELEQDRTLLERVMRGLEVPKDRLKEGAAWAIAWMERLKPNGGGLLGYSPLSRVMDLEALCIGTRGRICMWRALERLAKTEARLAGIDFEACVERAEAQLKTLERLRLRASDTAFASESVAPGTSVPAR</sequence>
<evidence type="ECO:0008006" key="3">
    <source>
        <dbReference type="Google" id="ProtNLM"/>
    </source>
</evidence>
<dbReference type="RefSeq" id="WP_075008174.1">
    <property type="nucleotide sequence ID" value="NZ_FOAP01000010.1"/>
</dbReference>
<dbReference type="AlphaFoldDB" id="A0A1H7UWH1"/>
<evidence type="ECO:0000313" key="2">
    <source>
        <dbReference type="Proteomes" id="UP000182719"/>
    </source>
</evidence>
<name>A0A1H7UWH1_STIAU</name>
<dbReference type="EMBL" id="FOAP01000010">
    <property type="protein sequence ID" value="SEM00978.1"/>
    <property type="molecule type" value="Genomic_DNA"/>
</dbReference>
<proteinExistence type="predicted"/>
<organism evidence="1 2">
    <name type="scientific">Stigmatella aurantiaca</name>
    <dbReference type="NCBI Taxonomy" id="41"/>
    <lineage>
        <taxon>Bacteria</taxon>
        <taxon>Pseudomonadati</taxon>
        <taxon>Myxococcota</taxon>
        <taxon>Myxococcia</taxon>
        <taxon>Myxococcales</taxon>
        <taxon>Cystobacterineae</taxon>
        <taxon>Archangiaceae</taxon>
        <taxon>Stigmatella</taxon>
    </lineage>
</organism>
<keyword evidence="2" id="KW-1185">Reference proteome</keyword>
<reference evidence="2" key="1">
    <citation type="submission" date="2016-10" db="EMBL/GenBank/DDBJ databases">
        <authorList>
            <person name="Varghese N."/>
            <person name="Submissions S."/>
        </authorList>
    </citation>
    <scope>NUCLEOTIDE SEQUENCE [LARGE SCALE GENOMIC DNA]</scope>
    <source>
        <strain evidence="2">DSM 17044</strain>
    </source>
</reference>
<accession>A0A1H7UWH1</accession>